<dbReference type="AlphaFoldDB" id="A0A4Q9MT34"/>
<proteinExistence type="predicted"/>
<dbReference type="EMBL" id="ML143411">
    <property type="protein sequence ID" value="TBU29732.1"/>
    <property type="molecule type" value="Genomic_DNA"/>
</dbReference>
<sequence>GNDAYEWKPERGLSSQPEVVRKVAIPGVLSHCNPTIGLALMSVSGDSMPTRRTEVVLSELLGNYACKPSDRPAF</sequence>
<reference evidence="1" key="1">
    <citation type="submission" date="2019-01" db="EMBL/GenBank/DDBJ databases">
        <title>Draft genome sequences of three monokaryotic isolates of the white-rot basidiomycete fungus Dichomitus squalens.</title>
        <authorList>
            <consortium name="DOE Joint Genome Institute"/>
            <person name="Lopez S.C."/>
            <person name="Andreopoulos B."/>
            <person name="Pangilinan J."/>
            <person name="Lipzen A."/>
            <person name="Riley R."/>
            <person name="Ahrendt S."/>
            <person name="Ng V."/>
            <person name="Barry K."/>
            <person name="Daum C."/>
            <person name="Grigoriev I.V."/>
            <person name="Hilden K.S."/>
            <person name="Makela M.R."/>
            <person name="de Vries R.P."/>
        </authorList>
    </citation>
    <scope>NUCLEOTIDE SEQUENCE [LARGE SCALE GENOMIC DNA]</scope>
    <source>
        <strain evidence="1">OM18370.1</strain>
    </source>
</reference>
<evidence type="ECO:0000313" key="1">
    <source>
        <dbReference type="EMBL" id="TBU29732.1"/>
    </source>
</evidence>
<dbReference type="Proteomes" id="UP000292957">
    <property type="component" value="Unassembled WGS sequence"/>
</dbReference>
<name>A0A4Q9MT34_9APHY</name>
<accession>A0A4Q9MT34</accession>
<feature type="non-terminal residue" evidence="1">
    <location>
        <position position="1"/>
    </location>
</feature>
<gene>
    <name evidence="1" type="ORF">BD311DRAFT_617347</name>
</gene>
<protein>
    <submittedName>
        <fullName evidence="1">Uncharacterized protein</fullName>
    </submittedName>
</protein>
<feature type="non-terminal residue" evidence="1">
    <location>
        <position position="74"/>
    </location>
</feature>
<organism evidence="1">
    <name type="scientific">Dichomitus squalens</name>
    <dbReference type="NCBI Taxonomy" id="114155"/>
    <lineage>
        <taxon>Eukaryota</taxon>
        <taxon>Fungi</taxon>
        <taxon>Dikarya</taxon>
        <taxon>Basidiomycota</taxon>
        <taxon>Agaricomycotina</taxon>
        <taxon>Agaricomycetes</taxon>
        <taxon>Polyporales</taxon>
        <taxon>Polyporaceae</taxon>
        <taxon>Dichomitus</taxon>
    </lineage>
</organism>